<evidence type="ECO:0000313" key="1">
    <source>
        <dbReference type="EMBL" id="EIW76841.1"/>
    </source>
</evidence>
<dbReference type="GeneID" id="19210825"/>
<reference evidence="2" key="1">
    <citation type="journal article" date="2012" name="Science">
        <title>The Paleozoic origin of enzymatic lignin decomposition reconstructed from 31 fungal genomes.</title>
        <authorList>
            <person name="Floudas D."/>
            <person name="Binder M."/>
            <person name="Riley R."/>
            <person name="Barry K."/>
            <person name="Blanchette R.A."/>
            <person name="Henrissat B."/>
            <person name="Martinez A.T."/>
            <person name="Otillar R."/>
            <person name="Spatafora J.W."/>
            <person name="Yadav J.S."/>
            <person name="Aerts A."/>
            <person name="Benoit I."/>
            <person name="Boyd A."/>
            <person name="Carlson A."/>
            <person name="Copeland A."/>
            <person name="Coutinho P.M."/>
            <person name="de Vries R.P."/>
            <person name="Ferreira P."/>
            <person name="Findley K."/>
            <person name="Foster B."/>
            <person name="Gaskell J."/>
            <person name="Glotzer D."/>
            <person name="Gorecki P."/>
            <person name="Heitman J."/>
            <person name="Hesse C."/>
            <person name="Hori C."/>
            <person name="Igarashi K."/>
            <person name="Jurgens J.A."/>
            <person name="Kallen N."/>
            <person name="Kersten P."/>
            <person name="Kohler A."/>
            <person name="Kuees U."/>
            <person name="Kumar T.K.A."/>
            <person name="Kuo A."/>
            <person name="LaButti K."/>
            <person name="Larrondo L.F."/>
            <person name="Lindquist E."/>
            <person name="Ling A."/>
            <person name="Lombard V."/>
            <person name="Lucas S."/>
            <person name="Lundell T."/>
            <person name="Martin R."/>
            <person name="McLaughlin D.J."/>
            <person name="Morgenstern I."/>
            <person name="Morin E."/>
            <person name="Murat C."/>
            <person name="Nagy L.G."/>
            <person name="Nolan M."/>
            <person name="Ohm R.A."/>
            <person name="Patyshakuliyeva A."/>
            <person name="Rokas A."/>
            <person name="Ruiz-Duenas F.J."/>
            <person name="Sabat G."/>
            <person name="Salamov A."/>
            <person name="Samejima M."/>
            <person name="Schmutz J."/>
            <person name="Slot J.C."/>
            <person name="St John F."/>
            <person name="Stenlid J."/>
            <person name="Sun H."/>
            <person name="Sun S."/>
            <person name="Syed K."/>
            <person name="Tsang A."/>
            <person name="Wiebenga A."/>
            <person name="Young D."/>
            <person name="Pisabarro A."/>
            <person name="Eastwood D.C."/>
            <person name="Martin F."/>
            <person name="Cullen D."/>
            <person name="Grigoriev I.V."/>
            <person name="Hibbett D.S."/>
        </authorList>
    </citation>
    <scope>NUCLEOTIDE SEQUENCE [LARGE SCALE GENOMIC DNA]</scope>
    <source>
        <strain evidence="2">RWD-64-598 SS2</strain>
    </source>
</reference>
<dbReference type="AlphaFoldDB" id="A0A5M3ME35"/>
<keyword evidence="2" id="KW-1185">Reference proteome</keyword>
<dbReference type="KEGG" id="cput:CONPUDRAFT_84710"/>
<organism evidence="1 2">
    <name type="scientific">Coniophora puteana (strain RWD-64-598)</name>
    <name type="common">Brown rot fungus</name>
    <dbReference type="NCBI Taxonomy" id="741705"/>
    <lineage>
        <taxon>Eukaryota</taxon>
        <taxon>Fungi</taxon>
        <taxon>Dikarya</taxon>
        <taxon>Basidiomycota</taxon>
        <taxon>Agaricomycotina</taxon>
        <taxon>Agaricomycetes</taxon>
        <taxon>Agaricomycetidae</taxon>
        <taxon>Boletales</taxon>
        <taxon>Coniophorineae</taxon>
        <taxon>Coniophoraceae</taxon>
        <taxon>Coniophora</taxon>
    </lineage>
</organism>
<proteinExistence type="predicted"/>
<gene>
    <name evidence="1" type="ORF">CONPUDRAFT_84710</name>
</gene>
<protein>
    <submittedName>
        <fullName evidence="1">Uncharacterized protein</fullName>
    </submittedName>
</protein>
<dbReference type="RefSeq" id="XP_007773165.1">
    <property type="nucleotide sequence ID" value="XM_007774975.1"/>
</dbReference>
<dbReference type="Proteomes" id="UP000053558">
    <property type="component" value="Unassembled WGS sequence"/>
</dbReference>
<evidence type="ECO:0000313" key="2">
    <source>
        <dbReference type="Proteomes" id="UP000053558"/>
    </source>
</evidence>
<dbReference type="EMBL" id="JH711585">
    <property type="protein sequence ID" value="EIW76841.1"/>
    <property type="molecule type" value="Genomic_DNA"/>
</dbReference>
<dbReference type="OrthoDB" id="2689408at2759"/>
<name>A0A5M3ME35_CONPW</name>
<sequence length="395" mass="45317">MLCTLDSGSVTSGDDIYDARRRTSNGSESAFAHLANNTPTFPSLALKRAQEIDPNGARCAVTNTRNDIVTCPLLPLTSDDKTLTQLEYAWGMGWRRLDVSSPFNALFVTKEWRQQFVDNRWLLFPEPHVILSLLKLAKEQNPVKLNKYFQQQATFKYYPVPQPSLRDEVIVEKPYRGGAHTVHTYPFATLGPIVTHVRPHFVVENTYAKYSAVKGYESHEVTEAFQAVLDMHYPGHGYEAVTLFFNLSQVSNKWARREVAPTFRRHVRASRRLMPVYRMASEWGTESTVSESKETEPFDRIEWIKGIARWQVGATLEADVDGWELNVFNDTQVADYRSEPELVFKSSPTDMWHSWRPSWQRDSKGNHLKDSTYFSSNDWAALEFRVLLPCARPGD</sequence>
<comment type="caution">
    <text evidence="1">The sequence shown here is derived from an EMBL/GenBank/DDBJ whole genome shotgun (WGS) entry which is preliminary data.</text>
</comment>
<accession>A0A5M3ME35</accession>